<reference evidence="3" key="1">
    <citation type="submission" date="2018-05" db="EMBL/GenBank/DDBJ databases">
        <authorList>
            <person name="Li X."/>
        </authorList>
    </citation>
    <scope>NUCLEOTIDE SEQUENCE [LARGE SCALE GENOMIC DNA]</scope>
    <source>
        <strain evidence="3">HKS-05</strain>
    </source>
</reference>
<dbReference type="InterPro" id="IPR028973">
    <property type="entry name" value="PhnB-like"/>
</dbReference>
<dbReference type="OrthoDB" id="9806473at2"/>
<gene>
    <name evidence="2" type="ORF">DJ021_16980</name>
</gene>
<evidence type="ECO:0000313" key="3">
    <source>
        <dbReference type="Proteomes" id="UP000249842"/>
    </source>
</evidence>
<protein>
    <submittedName>
        <fullName evidence="2">VOC family protein</fullName>
    </submittedName>
</protein>
<comment type="caution">
    <text evidence="2">The sequence shown here is derived from an EMBL/GenBank/DDBJ whole genome shotgun (WGS) entry which is preliminary data.</text>
</comment>
<proteinExistence type="predicted"/>
<dbReference type="InterPro" id="IPR009725">
    <property type="entry name" value="3_dmu_93_MTrfase"/>
</dbReference>
<dbReference type="SUPFAM" id="SSF54593">
    <property type="entry name" value="Glyoxalase/Bleomycin resistance protein/Dihydroxybiphenyl dioxygenase"/>
    <property type="match status" value="1"/>
</dbReference>
<accession>A0A328B610</accession>
<dbReference type="InterPro" id="IPR029068">
    <property type="entry name" value="Glyas_Bleomycin-R_OHBP_Dase"/>
</dbReference>
<dbReference type="AlphaFoldDB" id="A0A328B610"/>
<organism evidence="2 3">
    <name type="scientific">Phenylobacterium hankyongense</name>
    <dbReference type="NCBI Taxonomy" id="1813876"/>
    <lineage>
        <taxon>Bacteria</taxon>
        <taxon>Pseudomonadati</taxon>
        <taxon>Pseudomonadota</taxon>
        <taxon>Alphaproteobacteria</taxon>
        <taxon>Caulobacterales</taxon>
        <taxon>Caulobacteraceae</taxon>
        <taxon>Phenylobacterium</taxon>
    </lineage>
</organism>
<evidence type="ECO:0000313" key="2">
    <source>
        <dbReference type="EMBL" id="RAK61376.1"/>
    </source>
</evidence>
<dbReference type="EMBL" id="QFYP01000001">
    <property type="protein sequence ID" value="RAK61376.1"/>
    <property type="molecule type" value="Genomic_DNA"/>
</dbReference>
<dbReference type="Proteomes" id="UP000249842">
    <property type="component" value="Unassembled WGS sequence"/>
</dbReference>
<dbReference type="CDD" id="cd06588">
    <property type="entry name" value="PhnB_like"/>
    <property type="match status" value="1"/>
</dbReference>
<dbReference type="RefSeq" id="WP_111458668.1">
    <property type="nucleotide sequence ID" value="NZ_QFYP01000001.1"/>
</dbReference>
<dbReference type="Gene3D" id="3.10.180.10">
    <property type="entry name" value="2,3-Dihydroxybiphenyl 1,2-Dioxygenase, domain 1"/>
    <property type="match status" value="1"/>
</dbReference>
<dbReference type="Pfam" id="PF06983">
    <property type="entry name" value="3-dmu-9_3-mt"/>
    <property type="match status" value="1"/>
</dbReference>
<name>A0A328B610_9CAUL</name>
<feature type="domain" description="PhnB-like" evidence="1">
    <location>
        <begin position="2"/>
        <end position="116"/>
    </location>
</feature>
<sequence length="169" mass="18430">MKVTQHLWFEKDMEAAVAFYTSLIPGSSMEWTSAVPVDNPSGPAGSVKIAAFTIGDQRYMAIEAGPLDAFNHSFSVVVECDDQAEIDRLWEALKAGGSEEQCGWLRDRWGLCWQITPRRLGELMRDPDPAKAKRVAAAMLQMVKFDIDALEAAAEGLSRPTAATAGEPA</sequence>
<evidence type="ECO:0000259" key="1">
    <source>
        <dbReference type="Pfam" id="PF06983"/>
    </source>
</evidence>
<dbReference type="PIRSF" id="PIRSF021700">
    <property type="entry name" value="3_dmu_93_MTrfase"/>
    <property type="match status" value="1"/>
</dbReference>
<dbReference type="PANTHER" id="PTHR33990">
    <property type="entry name" value="PROTEIN YJDN-RELATED"/>
    <property type="match status" value="1"/>
</dbReference>
<keyword evidence="3" id="KW-1185">Reference proteome</keyword>